<reference evidence="1" key="1">
    <citation type="submission" date="2020-04" db="EMBL/GenBank/DDBJ databases">
        <title>Deep metagenomics examines the oral microbiome during advanced dental caries in children, revealing novel taxa and co-occurrences with host molecules.</title>
        <authorList>
            <person name="Baker J.L."/>
            <person name="Morton J.T."/>
            <person name="Dinis M."/>
            <person name="Alvarez R."/>
            <person name="Tran N.C."/>
            <person name="Knight R."/>
            <person name="Edlund A."/>
        </authorList>
    </citation>
    <scope>NUCLEOTIDE SEQUENCE</scope>
    <source>
        <strain evidence="1">JCVI_23_bin.11</strain>
    </source>
</reference>
<gene>
    <name evidence="1" type="ORF">HXM94_01125</name>
</gene>
<evidence type="ECO:0000313" key="1">
    <source>
        <dbReference type="EMBL" id="MBF1306378.1"/>
    </source>
</evidence>
<protein>
    <submittedName>
        <fullName evidence="1">Uncharacterized protein</fullName>
    </submittedName>
</protein>
<proteinExistence type="predicted"/>
<accession>A0A930DZM4</accession>
<evidence type="ECO:0000313" key="2">
    <source>
        <dbReference type="Proteomes" id="UP000758611"/>
    </source>
</evidence>
<dbReference type="EMBL" id="JABZRE010000002">
    <property type="protein sequence ID" value="MBF1306378.1"/>
    <property type="molecule type" value="Genomic_DNA"/>
</dbReference>
<organism evidence="1 2">
    <name type="scientific">Parvimonas micra</name>
    <dbReference type="NCBI Taxonomy" id="33033"/>
    <lineage>
        <taxon>Bacteria</taxon>
        <taxon>Bacillati</taxon>
        <taxon>Bacillota</taxon>
        <taxon>Tissierellia</taxon>
        <taxon>Tissierellales</taxon>
        <taxon>Peptoniphilaceae</taxon>
        <taxon>Parvimonas</taxon>
    </lineage>
</organism>
<name>A0A930DZM4_9FIRM</name>
<sequence>MELLVVGLKQKDFSFKKNNQVYLSENKVKDIDSGSFFVYKISSSDFFLALQALSISDKYKDQRFVMISNHSPVREIEICKYGWEKVLHSQTHTHFVLMLNSFLADFICDCFIDSESLLSMFIQLGKFSNNGNKLKFSIFKKIKNKWVPLEKSEIVNRWVNNNQNKSTSDFKKSIDLLKVSKNNKNKSQGRKKHTVILQYSKIYEQAVQHNELKNFMFLNSCVDVEDNYKIKGINRDKKRIKKRMEDSLFLSKNKKRRSTGWKEQKNRKKQWKTKDYKFDINQLHPNVFGLFHN</sequence>
<comment type="caution">
    <text evidence="1">The sequence shown here is derived from an EMBL/GenBank/DDBJ whole genome shotgun (WGS) entry which is preliminary data.</text>
</comment>
<dbReference type="Proteomes" id="UP000758611">
    <property type="component" value="Unassembled WGS sequence"/>
</dbReference>
<dbReference type="AlphaFoldDB" id="A0A930DZM4"/>